<proteinExistence type="predicted"/>
<reference evidence="1 2" key="1">
    <citation type="submission" date="2024-09" db="EMBL/GenBank/DDBJ databases">
        <title>Floridaenema gen nov. (Aerosakkonemataceae, Aerosakkonematales ord. nov., Cyanobacteria) from benthic tropical and subtropical fresh waters, with the description of four new species.</title>
        <authorList>
            <person name="Moretto J.A."/>
            <person name="Berthold D.E."/>
            <person name="Lefler F.W."/>
            <person name="Huang I.-S."/>
            <person name="Laughinghouse H. IV."/>
        </authorList>
    </citation>
    <scope>NUCLEOTIDE SEQUENCE [LARGE SCALE GENOMIC DNA]</scope>
    <source>
        <strain evidence="1 2">BLCC-F167</strain>
    </source>
</reference>
<comment type="caution">
    <text evidence="1">The sequence shown here is derived from an EMBL/GenBank/DDBJ whole genome shotgun (WGS) entry which is preliminary data.</text>
</comment>
<dbReference type="EMBL" id="JBHFNT010000251">
    <property type="protein sequence ID" value="MFB2838502.1"/>
    <property type="molecule type" value="Genomic_DNA"/>
</dbReference>
<gene>
    <name evidence="1" type="ORF">ACE1CA_28760</name>
</gene>
<evidence type="ECO:0000313" key="2">
    <source>
        <dbReference type="Proteomes" id="UP001576780"/>
    </source>
</evidence>
<sequence>MGVEPDDFSTTPDHSLFVNLFYWTGALGVFARGDRQAIEYQQRPLNYHYLS</sequence>
<dbReference type="Proteomes" id="UP001576780">
    <property type="component" value="Unassembled WGS sequence"/>
</dbReference>
<name>A0ABV4WUH3_9CYAN</name>
<protein>
    <submittedName>
        <fullName evidence="1">Uncharacterized protein</fullName>
    </submittedName>
</protein>
<keyword evidence="2" id="KW-1185">Reference proteome</keyword>
<evidence type="ECO:0000313" key="1">
    <source>
        <dbReference type="EMBL" id="MFB2838502.1"/>
    </source>
</evidence>
<accession>A0ABV4WUH3</accession>
<organism evidence="1 2">
    <name type="scientific">Floridaenema evergladense BLCC-F167</name>
    <dbReference type="NCBI Taxonomy" id="3153639"/>
    <lineage>
        <taxon>Bacteria</taxon>
        <taxon>Bacillati</taxon>
        <taxon>Cyanobacteriota</taxon>
        <taxon>Cyanophyceae</taxon>
        <taxon>Oscillatoriophycideae</taxon>
        <taxon>Aerosakkonematales</taxon>
        <taxon>Aerosakkonemataceae</taxon>
        <taxon>Floridanema</taxon>
        <taxon>Floridanema evergladense</taxon>
    </lineage>
</organism>